<dbReference type="InParanoid" id="A0A0D0E5P8"/>
<dbReference type="Proteomes" id="UP000054538">
    <property type="component" value="Unassembled WGS sequence"/>
</dbReference>
<evidence type="ECO:0000313" key="1">
    <source>
        <dbReference type="EMBL" id="KIK96739.1"/>
    </source>
</evidence>
<dbReference type="AlphaFoldDB" id="A0A0D0E5P8"/>
<reference evidence="1 2" key="1">
    <citation type="submission" date="2014-04" db="EMBL/GenBank/DDBJ databases">
        <authorList>
            <consortium name="DOE Joint Genome Institute"/>
            <person name="Kuo A."/>
            <person name="Kohler A."/>
            <person name="Jargeat P."/>
            <person name="Nagy L.G."/>
            <person name="Floudas D."/>
            <person name="Copeland A."/>
            <person name="Barry K.W."/>
            <person name="Cichocki N."/>
            <person name="Veneault-Fourrey C."/>
            <person name="LaButti K."/>
            <person name="Lindquist E.A."/>
            <person name="Lipzen A."/>
            <person name="Lundell T."/>
            <person name="Morin E."/>
            <person name="Murat C."/>
            <person name="Sun H."/>
            <person name="Tunlid A."/>
            <person name="Henrissat B."/>
            <person name="Grigoriev I.V."/>
            <person name="Hibbett D.S."/>
            <person name="Martin F."/>
            <person name="Nordberg H.P."/>
            <person name="Cantor M.N."/>
            <person name="Hua S.X."/>
        </authorList>
    </citation>
    <scope>NUCLEOTIDE SEQUENCE [LARGE SCALE GENOMIC DNA]</scope>
    <source>
        <strain evidence="1 2">Ve08.2h10</strain>
    </source>
</reference>
<sequence>MCASRGASRGGQKFHGTTKCRRVYVDSKATSRSIHLARIAFAPIAPQGLDASPDHVEDGVLISFRRGRDRGESSDQVPYVHDLLCDAAAWLRFLDNIAGRIFDGHRERRGEHSKRFSNFCEMRIDVYLLCFKILDGHLRNKELSTRRGRT</sequence>
<keyword evidence="2" id="KW-1185">Reference proteome</keyword>
<proteinExistence type="predicted"/>
<gene>
    <name evidence="1" type="ORF">PAXRUDRAFT_284006</name>
</gene>
<dbReference type="EMBL" id="KN824971">
    <property type="protein sequence ID" value="KIK96739.1"/>
    <property type="molecule type" value="Genomic_DNA"/>
</dbReference>
<dbReference type="HOGENOM" id="CLU_1741169_0_0_1"/>
<evidence type="ECO:0000313" key="2">
    <source>
        <dbReference type="Proteomes" id="UP000054538"/>
    </source>
</evidence>
<protein>
    <submittedName>
        <fullName evidence="1">Uncharacterized protein</fullName>
    </submittedName>
</protein>
<reference evidence="2" key="2">
    <citation type="submission" date="2015-01" db="EMBL/GenBank/DDBJ databases">
        <title>Evolutionary Origins and Diversification of the Mycorrhizal Mutualists.</title>
        <authorList>
            <consortium name="DOE Joint Genome Institute"/>
            <consortium name="Mycorrhizal Genomics Consortium"/>
            <person name="Kohler A."/>
            <person name="Kuo A."/>
            <person name="Nagy L.G."/>
            <person name="Floudas D."/>
            <person name="Copeland A."/>
            <person name="Barry K.W."/>
            <person name="Cichocki N."/>
            <person name="Veneault-Fourrey C."/>
            <person name="LaButti K."/>
            <person name="Lindquist E.A."/>
            <person name="Lipzen A."/>
            <person name="Lundell T."/>
            <person name="Morin E."/>
            <person name="Murat C."/>
            <person name="Riley R."/>
            <person name="Ohm R."/>
            <person name="Sun H."/>
            <person name="Tunlid A."/>
            <person name="Henrissat B."/>
            <person name="Grigoriev I.V."/>
            <person name="Hibbett D.S."/>
            <person name="Martin F."/>
        </authorList>
    </citation>
    <scope>NUCLEOTIDE SEQUENCE [LARGE SCALE GENOMIC DNA]</scope>
    <source>
        <strain evidence="2">Ve08.2h10</strain>
    </source>
</reference>
<organism evidence="1 2">
    <name type="scientific">Paxillus rubicundulus Ve08.2h10</name>
    <dbReference type="NCBI Taxonomy" id="930991"/>
    <lineage>
        <taxon>Eukaryota</taxon>
        <taxon>Fungi</taxon>
        <taxon>Dikarya</taxon>
        <taxon>Basidiomycota</taxon>
        <taxon>Agaricomycotina</taxon>
        <taxon>Agaricomycetes</taxon>
        <taxon>Agaricomycetidae</taxon>
        <taxon>Boletales</taxon>
        <taxon>Paxilineae</taxon>
        <taxon>Paxillaceae</taxon>
        <taxon>Paxillus</taxon>
    </lineage>
</organism>
<name>A0A0D0E5P8_9AGAM</name>
<accession>A0A0D0E5P8</accession>